<dbReference type="AlphaFoldDB" id="B4W1S2"/>
<protein>
    <submittedName>
        <fullName evidence="2">Uncharacterized protein</fullName>
    </submittedName>
</protein>
<dbReference type="eggNOG" id="ENOG5032V36">
    <property type="taxonomic scope" value="Bacteria"/>
</dbReference>
<dbReference type="Proteomes" id="UP000003835">
    <property type="component" value="Unassembled WGS sequence"/>
</dbReference>
<name>B4W1S2_9CYAN</name>
<evidence type="ECO:0000256" key="1">
    <source>
        <dbReference type="SAM" id="MobiDB-lite"/>
    </source>
</evidence>
<sequence>MNKLERPDTHDTLNPGDKVSPEEQTLEQKSEKVAVDAPDITGDHIEVPTYFNVKDENGEEKALHHVEDAEEISDVIRQARTDEQGNRNLALELDLGVLRHDLGQSHAIVHYPTLQVVANFTLLQERSHVML</sequence>
<keyword evidence="3" id="KW-1185">Reference proteome</keyword>
<reference evidence="2 3" key="1">
    <citation type="submission" date="2008-07" db="EMBL/GenBank/DDBJ databases">
        <authorList>
            <person name="Tandeau de Marsac N."/>
            <person name="Ferriera S."/>
            <person name="Johnson J."/>
            <person name="Kravitz S."/>
            <person name="Beeson K."/>
            <person name="Sutton G."/>
            <person name="Rogers Y.-H."/>
            <person name="Friedman R."/>
            <person name="Frazier M."/>
            <person name="Venter J.C."/>
        </authorList>
    </citation>
    <scope>NUCLEOTIDE SEQUENCE [LARGE SCALE GENOMIC DNA]</scope>
    <source>
        <strain evidence="2 3">PCC 7420</strain>
    </source>
</reference>
<dbReference type="STRING" id="118168.MC7420_6899"/>
<gene>
    <name evidence="2" type="ORF">MC7420_6899</name>
</gene>
<dbReference type="EMBL" id="DS989869">
    <property type="protein sequence ID" value="EDX71813.1"/>
    <property type="molecule type" value="Genomic_DNA"/>
</dbReference>
<feature type="region of interest" description="Disordered" evidence="1">
    <location>
        <begin position="1"/>
        <end position="39"/>
    </location>
</feature>
<dbReference type="HOGENOM" id="CLU_1923998_0_0_3"/>
<accession>B4W1S2</accession>
<evidence type="ECO:0000313" key="2">
    <source>
        <dbReference type="EMBL" id="EDX71813.1"/>
    </source>
</evidence>
<feature type="compositionally biased region" description="Basic and acidic residues" evidence="1">
    <location>
        <begin position="1"/>
        <end position="11"/>
    </location>
</feature>
<organism evidence="2 3">
    <name type="scientific">Coleofasciculus chthonoplastes PCC 7420</name>
    <dbReference type="NCBI Taxonomy" id="118168"/>
    <lineage>
        <taxon>Bacteria</taxon>
        <taxon>Bacillati</taxon>
        <taxon>Cyanobacteriota</taxon>
        <taxon>Cyanophyceae</taxon>
        <taxon>Coleofasciculales</taxon>
        <taxon>Coleofasciculaceae</taxon>
        <taxon>Coleofasciculus</taxon>
    </lineage>
</organism>
<proteinExistence type="predicted"/>
<evidence type="ECO:0000313" key="3">
    <source>
        <dbReference type="Proteomes" id="UP000003835"/>
    </source>
</evidence>